<accession>A0ABV2ACF4</accession>
<keyword evidence="3" id="KW-0472">Membrane</keyword>
<keyword evidence="3" id="KW-1133">Transmembrane helix</keyword>
<reference evidence="4 5" key="1">
    <citation type="submission" date="2024-06" db="EMBL/GenBank/DDBJ databases">
        <authorList>
            <person name="Li Z."/>
            <person name="Jiang Y."/>
        </authorList>
    </citation>
    <scope>NUCLEOTIDE SEQUENCE [LARGE SCALE GENOMIC DNA]</scope>
    <source>
        <strain evidence="4 5">HSW-8</strain>
    </source>
</reference>
<evidence type="ECO:0000256" key="1">
    <source>
        <dbReference type="SAM" id="Coils"/>
    </source>
</evidence>
<dbReference type="Proteomes" id="UP001465331">
    <property type="component" value="Unassembled WGS sequence"/>
</dbReference>
<evidence type="ECO:0000256" key="3">
    <source>
        <dbReference type="SAM" id="Phobius"/>
    </source>
</evidence>
<dbReference type="EMBL" id="JBEPIJ010000015">
    <property type="protein sequence ID" value="MES0874848.1"/>
    <property type="molecule type" value="Genomic_DNA"/>
</dbReference>
<evidence type="ECO:0000256" key="2">
    <source>
        <dbReference type="SAM" id="MobiDB-lite"/>
    </source>
</evidence>
<organism evidence="4 5">
    <name type="scientific">Sinimarinibacterium thermocellulolyticum</name>
    <dbReference type="NCBI Taxonomy" id="3170016"/>
    <lineage>
        <taxon>Bacteria</taxon>
        <taxon>Pseudomonadati</taxon>
        <taxon>Pseudomonadota</taxon>
        <taxon>Gammaproteobacteria</taxon>
        <taxon>Nevskiales</taxon>
        <taxon>Nevskiaceae</taxon>
        <taxon>Sinimarinibacterium</taxon>
    </lineage>
</organism>
<comment type="caution">
    <text evidence="4">The sequence shown here is derived from an EMBL/GenBank/DDBJ whole genome shotgun (WGS) entry which is preliminary data.</text>
</comment>
<dbReference type="InterPro" id="IPR007813">
    <property type="entry name" value="PilN"/>
</dbReference>
<keyword evidence="3" id="KW-0812">Transmembrane</keyword>
<dbReference type="Pfam" id="PF05137">
    <property type="entry name" value="PilN"/>
    <property type="match status" value="1"/>
</dbReference>
<name>A0ABV2ACF4_9GAMM</name>
<proteinExistence type="predicted"/>
<feature type="transmembrane region" description="Helical" evidence="3">
    <location>
        <begin position="21"/>
        <end position="44"/>
    </location>
</feature>
<sequence length="201" mass="22531">MTTHINLLDWRKARREKRRQDFFASLGLGVAVAGGLVAAGWMLVNGQLGQQEARNSYLRAEIAEMDKQLTEIRELERVRANLIARMRVIEELEASRTASVHFFDEIVNTLPDGVSLTSLKQQGADVTLDGIAESNGRISTYMKNLDASPWFTDPRLVVIKTNEKDRRRQAEFTLQVKRLTQPEATDGKASDEAATDEESLG</sequence>
<evidence type="ECO:0000313" key="5">
    <source>
        <dbReference type="Proteomes" id="UP001465331"/>
    </source>
</evidence>
<protein>
    <submittedName>
        <fullName evidence="4">PilN domain-containing protein</fullName>
    </submittedName>
</protein>
<keyword evidence="5" id="KW-1185">Reference proteome</keyword>
<keyword evidence="1" id="KW-0175">Coiled coil</keyword>
<feature type="coiled-coil region" evidence="1">
    <location>
        <begin position="58"/>
        <end position="92"/>
    </location>
</feature>
<dbReference type="PANTHER" id="PTHR40278">
    <property type="entry name" value="DNA UTILIZATION PROTEIN HOFN"/>
    <property type="match status" value="1"/>
</dbReference>
<dbReference type="PANTHER" id="PTHR40278:SF2">
    <property type="entry name" value="TYPE IV PILUS INNER MEMBRANE COMPONENT PILN"/>
    <property type="match status" value="1"/>
</dbReference>
<dbReference type="InterPro" id="IPR052534">
    <property type="entry name" value="Extracell_DNA_Util/SecSys_Comp"/>
</dbReference>
<gene>
    <name evidence="4" type="ORF">ABSH63_12660</name>
</gene>
<dbReference type="RefSeq" id="WP_352890231.1">
    <property type="nucleotide sequence ID" value="NZ_JBEPIJ010000015.1"/>
</dbReference>
<evidence type="ECO:0000313" key="4">
    <source>
        <dbReference type="EMBL" id="MES0874848.1"/>
    </source>
</evidence>
<feature type="region of interest" description="Disordered" evidence="2">
    <location>
        <begin position="172"/>
        <end position="201"/>
    </location>
</feature>